<dbReference type="PANTHER" id="PTHR13947:SF37">
    <property type="entry name" value="LD18367P"/>
    <property type="match status" value="1"/>
</dbReference>
<dbReference type="GO" id="GO:0008080">
    <property type="term" value="F:N-acetyltransferase activity"/>
    <property type="evidence" value="ECO:0007669"/>
    <property type="project" value="InterPro"/>
</dbReference>
<dbReference type="Proteomes" id="UP000199580">
    <property type="component" value="Unassembled WGS sequence"/>
</dbReference>
<proteinExistence type="predicted"/>
<organism evidence="3 4">
    <name type="scientific">Flavobacterium noncentrifugens</name>
    <dbReference type="NCBI Taxonomy" id="1128970"/>
    <lineage>
        <taxon>Bacteria</taxon>
        <taxon>Pseudomonadati</taxon>
        <taxon>Bacteroidota</taxon>
        <taxon>Flavobacteriia</taxon>
        <taxon>Flavobacteriales</taxon>
        <taxon>Flavobacteriaceae</taxon>
        <taxon>Flavobacterium</taxon>
    </lineage>
</organism>
<gene>
    <name evidence="3" type="ORF">SAMN04487935_1725</name>
</gene>
<dbReference type="Pfam" id="PF00583">
    <property type="entry name" value="Acetyltransf_1"/>
    <property type="match status" value="1"/>
</dbReference>
<evidence type="ECO:0000259" key="2">
    <source>
        <dbReference type="PROSITE" id="PS51186"/>
    </source>
</evidence>
<dbReference type="STRING" id="1128970.SAMN04487935_1725"/>
<dbReference type="PROSITE" id="PS51186">
    <property type="entry name" value="GNAT"/>
    <property type="match status" value="1"/>
</dbReference>
<dbReference type="OrthoDB" id="9803233at2"/>
<evidence type="ECO:0000313" key="4">
    <source>
        <dbReference type="Proteomes" id="UP000199580"/>
    </source>
</evidence>
<dbReference type="InterPro" id="IPR050769">
    <property type="entry name" value="NAT_camello-type"/>
</dbReference>
<evidence type="ECO:0000313" key="3">
    <source>
        <dbReference type="EMBL" id="SDJ75330.1"/>
    </source>
</evidence>
<dbReference type="EMBL" id="FNEZ01000002">
    <property type="protein sequence ID" value="SDJ75330.1"/>
    <property type="molecule type" value="Genomic_DNA"/>
</dbReference>
<dbReference type="InterPro" id="IPR000182">
    <property type="entry name" value="GNAT_dom"/>
</dbReference>
<reference evidence="3 4" key="1">
    <citation type="submission" date="2016-10" db="EMBL/GenBank/DDBJ databases">
        <authorList>
            <person name="de Groot N.N."/>
        </authorList>
    </citation>
    <scope>NUCLEOTIDE SEQUENCE [LARGE SCALE GENOMIC DNA]</scope>
    <source>
        <strain evidence="3 4">CGMCC 1.10076</strain>
    </source>
</reference>
<dbReference type="AlphaFoldDB" id="A0A1G8WCL9"/>
<dbReference type="RefSeq" id="WP_091393849.1">
    <property type="nucleotide sequence ID" value="NZ_BKAI01000003.1"/>
</dbReference>
<dbReference type="SUPFAM" id="SSF55729">
    <property type="entry name" value="Acyl-CoA N-acyltransferases (Nat)"/>
    <property type="match status" value="1"/>
</dbReference>
<protein>
    <submittedName>
        <fullName evidence="3">Acetyltransferase (GNAT) family protein</fullName>
    </submittedName>
</protein>
<dbReference type="Gene3D" id="3.40.630.30">
    <property type="match status" value="1"/>
</dbReference>
<evidence type="ECO:0000256" key="1">
    <source>
        <dbReference type="ARBA" id="ARBA00022679"/>
    </source>
</evidence>
<name>A0A1G8WCL9_9FLAO</name>
<dbReference type="PANTHER" id="PTHR13947">
    <property type="entry name" value="GNAT FAMILY N-ACETYLTRANSFERASE"/>
    <property type="match status" value="1"/>
</dbReference>
<accession>A0A1G8WCL9</accession>
<dbReference type="CDD" id="cd04301">
    <property type="entry name" value="NAT_SF"/>
    <property type="match status" value="1"/>
</dbReference>
<sequence>MLRIERTNSENPNFEKLVVLLDSYLAVLDGEDHAFYAQFNKTNFITEVIVAYENEEAVGCGAFKKYDEQTVEIKRMYVLPDFRGKKIAQSLLSELEKWAAQLGFLACILETGYKQEAAIKLYHNCGYHDIENYGQYIGIENSVCMKKNL</sequence>
<feature type="domain" description="N-acetyltransferase" evidence="2">
    <location>
        <begin position="1"/>
        <end position="149"/>
    </location>
</feature>
<dbReference type="InterPro" id="IPR016181">
    <property type="entry name" value="Acyl_CoA_acyltransferase"/>
</dbReference>
<keyword evidence="4" id="KW-1185">Reference proteome</keyword>
<keyword evidence="1 3" id="KW-0808">Transferase</keyword>